<organism evidence="3 4">
    <name type="scientific">Candidatus Doudnabacteria bacterium RIFCSPHIGHO2_01_FULL_43_23</name>
    <dbReference type="NCBI Taxonomy" id="1817822"/>
    <lineage>
        <taxon>Bacteria</taxon>
        <taxon>Candidatus Doudnaibacteriota</taxon>
    </lineage>
</organism>
<name>A0A1F5NUA8_9BACT</name>
<protein>
    <recommendedName>
        <fullName evidence="2">DUF8128 domain-containing protein</fullName>
    </recommendedName>
</protein>
<comment type="caution">
    <text evidence="3">The sequence shown here is derived from an EMBL/GenBank/DDBJ whole genome shotgun (WGS) entry which is preliminary data.</text>
</comment>
<proteinExistence type="predicted"/>
<evidence type="ECO:0000313" key="3">
    <source>
        <dbReference type="EMBL" id="OGE81257.1"/>
    </source>
</evidence>
<accession>A0A1F5NUA8</accession>
<dbReference type="AlphaFoldDB" id="A0A1F5NUA8"/>
<evidence type="ECO:0000256" key="1">
    <source>
        <dbReference type="SAM" id="Phobius"/>
    </source>
</evidence>
<evidence type="ECO:0000313" key="4">
    <source>
        <dbReference type="Proteomes" id="UP000177912"/>
    </source>
</evidence>
<reference evidence="3 4" key="1">
    <citation type="journal article" date="2016" name="Nat. Commun.">
        <title>Thousands of microbial genomes shed light on interconnected biogeochemical processes in an aquifer system.</title>
        <authorList>
            <person name="Anantharaman K."/>
            <person name="Brown C.T."/>
            <person name="Hug L.A."/>
            <person name="Sharon I."/>
            <person name="Castelle C.J."/>
            <person name="Probst A.J."/>
            <person name="Thomas B.C."/>
            <person name="Singh A."/>
            <person name="Wilkins M.J."/>
            <person name="Karaoz U."/>
            <person name="Brodie E.L."/>
            <person name="Williams K.H."/>
            <person name="Hubbard S.S."/>
            <person name="Banfield J.F."/>
        </authorList>
    </citation>
    <scope>NUCLEOTIDE SEQUENCE [LARGE SCALE GENOMIC DNA]</scope>
</reference>
<dbReference type="EMBL" id="MFEI01000009">
    <property type="protein sequence ID" value="OGE81257.1"/>
    <property type="molecule type" value="Genomic_DNA"/>
</dbReference>
<feature type="transmembrane region" description="Helical" evidence="1">
    <location>
        <begin position="23"/>
        <end position="43"/>
    </location>
</feature>
<feature type="domain" description="DUF8128" evidence="2">
    <location>
        <begin position="48"/>
        <end position="420"/>
    </location>
</feature>
<keyword evidence="1" id="KW-1133">Transmembrane helix</keyword>
<dbReference type="STRING" id="1817822.A2826_02285"/>
<sequence length="436" mass="50116">MGLGVLESFGVLFDLIGFFWSKGGWVAFLIVGLYLLWILFTLYNQNQVYNKVKWISLSIDVPKDNEQTILAAEQIFAQIHSMHAGYTYYERMVMGKQQMWFTFEIVSFGGQIKFMAYVPERYRDLLEAAVYAQYPDAQIKQVEDYMRNVPQYNPEKSYYGIWGTEFKLKKEDAYPIRTYKFFEHQASQVIVDPLAGILEALATVKPHEMLGAQFMFMPVEDDWKEKGRELIKKLKGEKDEKKKPGLLSDVGSGVLRGLAGIATDAAGDAEPLNPAIQEYEPPSKMVHLAPGEKDTIAAIEASLAKIGYKTKIRLIYLAPKEKFRKDAHTALVGAFRQFDDISLNGLKPDTKKTWTSIHPKFFLPLEKPFIDFFVKWRKKRIVRYYKNRKFSNGRKPFIFNIEECATVFHFPLINVKAPQVTKAETRKGEAPINLPI</sequence>
<gene>
    <name evidence="3" type="ORF">A2826_02285</name>
</gene>
<keyword evidence="1" id="KW-0472">Membrane</keyword>
<dbReference type="Pfam" id="PF26449">
    <property type="entry name" value="DUF8128"/>
    <property type="match status" value="1"/>
</dbReference>
<dbReference type="InterPro" id="IPR058441">
    <property type="entry name" value="DUF8128"/>
</dbReference>
<keyword evidence="1" id="KW-0812">Transmembrane</keyword>
<evidence type="ECO:0000259" key="2">
    <source>
        <dbReference type="Pfam" id="PF26449"/>
    </source>
</evidence>
<dbReference type="Proteomes" id="UP000177912">
    <property type="component" value="Unassembled WGS sequence"/>
</dbReference>